<dbReference type="PANTHER" id="PTHR24369">
    <property type="entry name" value="ANTIGEN BSP, PUTATIVE-RELATED"/>
    <property type="match status" value="1"/>
</dbReference>
<dbReference type="OrthoDB" id="6363818at2759"/>
<dbReference type="InterPro" id="IPR050541">
    <property type="entry name" value="LRR_TM_domain-containing"/>
</dbReference>
<keyword evidence="5" id="KW-1185">Reference proteome</keyword>
<evidence type="ECO:0000256" key="1">
    <source>
        <dbReference type="ARBA" id="ARBA00022614"/>
    </source>
</evidence>
<dbReference type="Proteomes" id="UP000230423">
    <property type="component" value="Unassembled WGS sequence"/>
</dbReference>
<reference evidence="4 5" key="1">
    <citation type="submission" date="2015-09" db="EMBL/GenBank/DDBJ databases">
        <title>Draft genome of the parasitic nematode Teladorsagia circumcincta isolate WARC Sus (inbred).</title>
        <authorList>
            <person name="Mitreva M."/>
        </authorList>
    </citation>
    <scope>NUCLEOTIDE SEQUENCE [LARGE SCALE GENOMIC DNA]</scope>
    <source>
        <strain evidence="4 5">S</strain>
    </source>
</reference>
<protein>
    <submittedName>
        <fullName evidence="4">Leucine Rich repeat-containing domain protein</fullName>
    </submittedName>
</protein>
<evidence type="ECO:0000313" key="4">
    <source>
        <dbReference type="EMBL" id="PIO67763.1"/>
    </source>
</evidence>
<dbReference type="PANTHER" id="PTHR24369:SF210">
    <property type="entry name" value="CHAOPTIN-RELATED"/>
    <property type="match status" value="1"/>
</dbReference>
<accession>A0A2G9UC61</accession>
<evidence type="ECO:0000256" key="2">
    <source>
        <dbReference type="ARBA" id="ARBA00022729"/>
    </source>
</evidence>
<keyword evidence="1" id="KW-0433">Leucine-rich repeat</keyword>
<keyword evidence="2" id="KW-0732">Signal</keyword>
<keyword evidence="3" id="KW-0677">Repeat</keyword>
<evidence type="ECO:0000256" key="3">
    <source>
        <dbReference type="ARBA" id="ARBA00022737"/>
    </source>
</evidence>
<dbReference type="AlphaFoldDB" id="A0A2G9UC61"/>
<organism evidence="4 5">
    <name type="scientific">Teladorsagia circumcincta</name>
    <name type="common">Brown stomach worm</name>
    <name type="synonym">Ostertagia circumcincta</name>
    <dbReference type="NCBI Taxonomy" id="45464"/>
    <lineage>
        <taxon>Eukaryota</taxon>
        <taxon>Metazoa</taxon>
        <taxon>Ecdysozoa</taxon>
        <taxon>Nematoda</taxon>
        <taxon>Chromadorea</taxon>
        <taxon>Rhabditida</taxon>
        <taxon>Rhabditina</taxon>
        <taxon>Rhabditomorpha</taxon>
        <taxon>Strongyloidea</taxon>
        <taxon>Trichostrongylidae</taxon>
        <taxon>Teladorsagia</taxon>
    </lineage>
</organism>
<dbReference type="InterPro" id="IPR032675">
    <property type="entry name" value="LRR_dom_sf"/>
</dbReference>
<name>A0A2G9UC61_TELCI</name>
<proteinExistence type="predicted"/>
<evidence type="ECO:0000313" key="5">
    <source>
        <dbReference type="Proteomes" id="UP000230423"/>
    </source>
</evidence>
<feature type="non-terminal residue" evidence="4">
    <location>
        <position position="531"/>
    </location>
</feature>
<dbReference type="EMBL" id="KZ347421">
    <property type="protein sequence ID" value="PIO67763.1"/>
    <property type="molecule type" value="Genomic_DNA"/>
</dbReference>
<dbReference type="SUPFAM" id="SSF52058">
    <property type="entry name" value="L domain-like"/>
    <property type="match status" value="1"/>
</dbReference>
<dbReference type="Gene3D" id="3.80.10.10">
    <property type="entry name" value="Ribonuclease Inhibitor"/>
    <property type="match status" value="1"/>
</dbReference>
<sequence length="531" mass="59751">VLSSFTLHKTRPKRFGRAKWQKNSSTAYRNGLSAIAKRLASILRAAPQHGFFEMAVRLILVFLLLIHAVFADCPQGCQCDSDTVTVTCSGLHLLTLPDTIPSGFEVLIVRNTSIRSIPKQAFRRMDRLREIHVEHCDHLTFLEKFAFKGMKKLRLISFTNCPRLNEIPKASFSGIGNDFGVKIQFHRTPVQRVHSGAFRHAHNIRELTISGSDLALSRHAFAAITQLDFLTITGVTVIEPQLFTNSTRFYIVHLKELNCEIPPRAFEDLSHVHQVLIQRSRISTISTDAFTGMSTVETVELFDNQIGVIAARAFASIVNLGRVRIARNHIETLQTVESLLSTAIQTRVEENTLECGCDLQWMTAHEDRRIADVNYCGPSGVHRTVRTYLRQYCHRPKPTELSTSSETFVVTNHDRMLVPAEEEEFLTGRIFPSGRTNALTRGTMPEHPENLEGNESTMARMESKAKPYVTAAPFAATTPPLPMSTSVLFIFISIGTIDSSNRLLLRRKAFCWAGFTCGANTLWREYACEEM</sequence>
<dbReference type="GO" id="GO:0005886">
    <property type="term" value="C:plasma membrane"/>
    <property type="evidence" value="ECO:0007669"/>
    <property type="project" value="TreeGrafter"/>
</dbReference>
<gene>
    <name evidence="4" type="ORF">TELCIR_10477</name>
</gene>
<dbReference type="Pfam" id="PF13306">
    <property type="entry name" value="LRR_5"/>
    <property type="match status" value="1"/>
</dbReference>
<feature type="non-terminal residue" evidence="4">
    <location>
        <position position="1"/>
    </location>
</feature>
<dbReference type="InterPro" id="IPR026906">
    <property type="entry name" value="LRR_5"/>
</dbReference>